<evidence type="ECO:0000313" key="5">
    <source>
        <dbReference type="Proteomes" id="UP001432322"/>
    </source>
</evidence>
<dbReference type="EMBL" id="BTSY01000003">
    <property type="protein sequence ID" value="GMT18477.1"/>
    <property type="molecule type" value="Genomic_DNA"/>
</dbReference>
<protein>
    <recommendedName>
        <fullName evidence="3">Tyrosine-protein kinase ephrin type A/B receptor-like domain-containing protein</fullName>
    </recommendedName>
</protein>
<feature type="domain" description="Tyrosine-protein kinase ephrin type A/B receptor-like" evidence="3">
    <location>
        <begin position="80"/>
        <end position="103"/>
    </location>
</feature>
<dbReference type="Pfam" id="PF07699">
    <property type="entry name" value="Ephrin_rec_like"/>
    <property type="match status" value="2"/>
</dbReference>
<dbReference type="SMART" id="SM01411">
    <property type="entry name" value="Ephrin_rec_like"/>
    <property type="match status" value="2"/>
</dbReference>
<evidence type="ECO:0000256" key="1">
    <source>
        <dbReference type="SAM" id="MobiDB-lite"/>
    </source>
</evidence>
<dbReference type="Gene3D" id="2.10.50.10">
    <property type="entry name" value="Tumor Necrosis Factor Receptor, subunit A, domain 2"/>
    <property type="match status" value="1"/>
</dbReference>
<accession>A0AAV5VK63</accession>
<keyword evidence="2" id="KW-0812">Transmembrane</keyword>
<evidence type="ECO:0000256" key="2">
    <source>
        <dbReference type="SAM" id="Phobius"/>
    </source>
</evidence>
<feature type="domain" description="Tyrosine-protein kinase ephrin type A/B receptor-like" evidence="3">
    <location>
        <begin position="4"/>
        <end position="50"/>
    </location>
</feature>
<comment type="caution">
    <text evidence="4">The sequence shown here is derived from an EMBL/GenBank/DDBJ whole genome shotgun (WGS) entry which is preliminary data.</text>
</comment>
<keyword evidence="2" id="KW-0472">Membrane</keyword>
<evidence type="ECO:0000313" key="4">
    <source>
        <dbReference type="EMBL" id="GMT18477.1"/>
    </source>
</evidence>
<sequence length="392" mass="42860">EKGQEINGDTGACKDCAKGKYKDQQQAGECIACPAGLTTAGEKSTSKTACSLLYCPPNTFVNANPTVPFNPNNFNVNDFCTPCGKGTWQPDYNQNSCVSCPGSPDTNVALPDSCRMENECSTEVENSCPGGEKCVKRPGSNYLYCVDDHADENKSGGPLSWWQVVLIILGACVGVAAVIGVTVILILRCCPVPKKAQEDEEDDKESFSFERRTTGDNMGIVPDDDNPNRHSKPFGFDLPPVHLDPSLIYNKEVAVPVMQRQTSTIADDIPFDYHMHQPVPNAAVVRMRKRLSNASTFHSPRPFSADSISSVPSIGNRDSRVSRKLDFDIPSITMRSNSESSLGSFSIASDRSIQSFNRRSIRPDSSQIVSALVDALDEDRFRGDWDRESSIL</sequence>
<dbReference type="Proteomes" id="UP001432322">
    <property type="component" value="Unassembled WGS sequence"/>
</dbReference>
<dbReference type="AlphaFoldDB" id="A0AAV5VK63"/>
<keyword evidence="2" id="KW-1133">Transmembrane helix</keyword>
<name>A0AAV5VK63_9BILA</name>
<feature type="region of interest" description="Disordered" evidence="1">
    <location>
        <begin position="296"/>
        <end position="315"/>
    </location>
</feature>
<feature type="transmembrane region" description="Helical" evidence="2">
    <location>
        <begin position="161"/>
        <end position="187"/>
    </location>
</feature>
<organism evidence="4 5">
    <name type="scientific">Pristionchus fissidentatus</name>
    <dbReference type="NCBI Taxonomy" id="1538716"/>
    <lineage>
        <taxon>Eukaryota</taxon>
        <taxon>Metazoa</taxon>
        <taxon>Ecdysozoa</taxon>
        <taxon>Nematoda</taxon>
        <taxon>Chromadorea</taxon>
        <taxon>Rhabditida</taxon>
        <taxon>Rhabditina</taxon>
        <taxon>Diplogasteromorpha</taxon>
        <taxon>Diplogasteroidea</taxon>
        <taxon>Neodiplogasteridae</taxon>
        <taxon>Pristionchus</taxon>
    </lineage>
</organism>
<evidence type="ECO:0000259" key="3">
    <source>
        <dbReference type="Pfam" id="PF07699"/>
    </source>
</evidence>
<keyword evidence="5" id="KW-1185">Reference proteome</keyword>
<feature type="non-terminal residue" evidence="4">
    <location>
        <position position="1"/>
    </location>
</feature>
<gene>
    <name evidence="4" type="ORF">PFISCL1PPCAC_9774</name>
</gene>
<dbReference type="InterPro" id="IPR011641">
    <property type="entry name" value="Tyr-kin_ephrin_A/B_rcpt-like"/>
</dbReference>
<reference evidence="4" key="1">
    <citation type="submission" date="2023-10" db="EMBL/GenBank/DDBJ databases">
        <title>Genome assembly of Pristionchus species.</title>
        <authorList>
            <person name="Yoshida K."/>
            <person name="Sommer R.J."/>
        </authorList>
    </citation>
    <scope>NUCLEOTIDE SEQUENCE</scope>
    <source>
        <strain evidence="4">RS5133</strain>
    </source>
</reference>
<proteinExistence type="predicted"/>